<organism evidence="1 2">
    <name type="scientific">Lactuca sativa</name>
    <name type="common">Garden lettuce</name>
    <dbReference type="NCBI Taxonomy" id="4236"/>
    <lineage>
        <taxon>Eukaryota</taxon>
        <taxon>Viridiplantae</taxon>
        <taxon>Streptophyta</taxon>
        <taxon>Embryophyta</taxon>
        <taxon>Tracheophyta</taxon>
        <taxon>Spermatophyta</taxon>
        <taxon>Magnoliopsida</taxon>
        <taxon>eudicotyledons</taxon>
        <taxon>Gunneridae</taxon>
        <taxon>Pentapetalae</taxon>
        <taxon>asterids</taxon>
        <taxon>campanulids</taxon>
        <taxon>Asterales</taxon>
        <taxon>Asteraceae</taxon>
        <taxon>Cichorioideae</taxon>
        <taxon>Cichorieae</taxon>
        <taxon>Lactucinae</taxon>
        <taxon>Lactuca</taxon>
    </lineage>
</organism>
<dbReference type="EMBL" id="NBSK02000003">
    <property type="protein sequence ID" value="KAJ0216329.1"/>
    <property type="molecule type" value="Genomic_DNA"/>
</dbReference>
<accession>A0A9R1W394</accession>
<dbReference type="Proteomes" id="UP000235145">
    <property type="component" value="Unassembled WGS sequence"/>
</dbReference>
<protein>
    <submittedName>
        <fullName evidence="1">Uncharacterized protein</fullName>
    </submittedName>
</protein>
<comment type="caution">
    <text evidence="1">The sequence shown here is derived from an EMBL/GenBank/DDBJ whole genome shotgun (WGS) entry which is preliminary data.</text>
</comment>
<name>A0A9R1W394_LACSA</name>
<evidence type="ECO:0000313" key="2">
    <source>
        <dbReference type="Proteomes" id="UP000235145"/>
    </source>
</evidence>
<proteinExistence type="predicted"/>
<reference evidence="1 2" key="1">
    <citation type="journal article" date="2017" name="Nat. Commun.">
        <title>Genome assembly with in vitro proximity ligation data and whole-genome triplication in lettuce.</title>
        <authorList>
            <person name="Reyes-Chin-Wo S."/>
            <person name="Wang Z."/>
            <person name="Yang X."/>
            <person name="Kozik A."/>
            <person name="Arikit S."/>
            <person name="Song C."/>
            <person name="Xia L."/>
            <person name="Froenicke L."/>
            <person name="Lavelle D.O."/>
            <person name="Truco M.J."/>
            <person name="Xia R."/>
            <person name="Zhu S."/>
            <person name="Xu C."/>
            <person name="Xu H."/>
            <person name="Xu X."/>
            <person name="Cox K."/>
            <person name="Korf I."/>
            <person name="Meyers B.C."/>
            <person name="Michelmore R.W."/>
        </authorList>
    </citation>
    <scope>NUCLEOTIDE SEQUENCE [LARGE SCALE GENOMIC DNA]</scope>
    <source>
        <strain evidence="2">cv. Salinas</strain>
        <tissue evidence="1">Seedlings</tissue>
    </source>
</reference>
<keyword evidence="2" id="KW-1185">Reference proteome</keyword>
<dbReference type="AlphaFoldDB" id="A0A9R1W394"/>
<evidence type="ECO:0000313" key="1">
    <source>
        <dbReference type="EMBL" id="KAJ0216329.1"/>
    </source>
</evidence>
<gene>
    <name evidence="1" type="ORF">LSAT_V11C300108910</name>
</gene>
<sequence>MHFLNKHLLIDYSKNLRVIGRVWMSVDSLDKGMGLIIQNPPGYGAGLDWILKFVKRVWIKVDSLHTRPIARSMHWCLSNVYVMLHDNKIMKFEPTHSKISYPIPLKEIG</sequence>